<evidence type="ECO:0000313" key="7">
    <source>
        <dbReference type="Proteomes" id="UP000318521"/>
    </source>
</evidence>
<organism evidence="6 7">
    <name type="scientific">Alkalicoccobacillus porphyridii</name>
    <dbReference type="NCBI Taxonomy" id="2597270"/>
    <lineage>
        <taxon>Bacteria</taxon>
        <taxon>Bacillati</taxon>
        <taxon>Bacillota</taxon>
        <taxon>Bacilli</taxon>
        <taxon>Bacillales</taxon>
        <taxon>Bacillaceae</taxon>
        <taxon>Alkalicoccobacillus</taxon>
    </lineage>
</organism>
<comment type="similarity">
    <text evidence="1">Belongs to the bacterial solute-binding protein 5 family.</text>
</comment>
<dbReference type="GO" id="GO:0042597">
    <property type="term" value="C:periplasmic space"/>
    <property type="evidence" value="ECO:0007669"/>
    <property type="project" value="UniProtKB-ARBA"/>
</dbReference>
<dbReference type="PIRSF" id="PIRSF002741">
    <property type="entry name" value="MppA"/>
    <property type="match status" value="1"/>
</dbReference>
<gene>
    <name evidence="6" type="ORF">FN960_04895</name>
</gene>
<evidence type="ECO:0000313" key="6">
    <source>
        <dbReference type="EMBL" id="TSB47849.1"/>
    </source>
</evidence>
<proteinExistence type="inferred from homology"/>
<feature type="domain" description="Solute-binding protein family 5" evidence="5">
    <location>
        <begin position="87"/>
        <end position="450"/>
    </location>
</feature>
<dbReference type="GO" id="GO:1904680">
    <property type="term" value="F:peptide transmembrane transporter activity"/>
    <property type="evidence" value="ECO:0007669"/>
    <property type="project" value="TreeGrafter"/>
</dbReference>
<dbReference type="PANTHER" id="PTHR30290">
    <property type="entry name" value="PERIPLASMIC BINDING COMPONENT OF ABC TRANSPORTER"/>
    <property type="match status" value="1"/>
</dbReference>
<dbReference type="Gene3D" id="3.90.76.10">
    <property type="entry name" value="Dipeptide-binding Protein, Domain 1"/>
    <property type="match status" value="1"/>
</dbReference>
<dbReference type="InterPro" id="IPR039424">
    <property type="entry name" value="SBP_5"/>
</dbReference>
<dbReference type="OrthoDB" id="9796817at2"/>
<evidence type="ECO:0000256" key="4">
    <source>
        <dbReference type="SAM" id="SignalP"/>
    </source>
</evidence>
<evidence type="ECO:0000256" key="3">
    <source>
        <dbReference type="ARBA" id="ARBA00022729"/>
    </source>
</evidence>
<dbReference type="EMBL" id="VLXZ01000002">
    <property type="protein sequence ID" value="TSB47849.1"/>
    <property type="molecule type" value="Genomic_DNA"/>
</dbReference>
<reference evidence="6 7" key="1">
    <citation type="submission" date="2019-07" db="EMBL/GenBank/DDBJ databases">
        <authorList>
            <person name="Park Y.J."/>
            <person name="Jeong S.E."/>
            <person name="Jung H.S."/>
        </authorList>
    </citation>
    <scope>NUCLEOTIDE SEQUENCE [LARGE SCALE GENOMIC DNA]</scope>
    <source>
        <strain evidence="7">P16(2019)</strain>
    </source>
</reference>
<keyword evidence="3 4" id="KW-0732">Signal</keyword>
<dbReference type="Proteomes" id="UP000318521">
    <property type="component" value="Unassembled WGS sequence"/>
</dbReference>
<dbReference type="RefSeq" id="WP_143847460.1">
    <property type="nucleotide sequence ID" value="NZ_VLXZ01000002.1"/>
</dbReference>
<dbReference type="Gene3D" id="3.10.105.10">
    <property type="entry name" value="Dipeptide-binding Protein, Domain 3"/>
    <property type="match status" value="1"/>
</dbReference>
<protein>
    <submittedName>
        <fullName evidence="6">ABC transporter substrate-binding protein</fullName>
    </submittedName>
</protein>
<dbReference type="AlphaFoldDB" id="A0A554A2D0"/>
<evidence type="ECO:0000256" key="2">
    <source>
        <dbReference type="ARBA" id="ARBA00022448"/>
    </source>
</evidence>
<dbReference type="InterPro" id="IPR000914">
    <property type="entry name" value="SBP_5_dom"/>
</dbReference>
<name>A0A554A2D0_9BACI</name>
<keyword evidence="7" id="KW-1185">Reference proteome</keyword>
<evidence type="ECO:0000256" key="1">
    <source>
        <dbReference type="ARBA" id="ARBA00005695"/>
    </source>
</evidence>
<keyword evidence="2" id="KW-0813">Transport</keyword>
<sequence length="543" mass="61017">MRLGKWLIAVLFVWVLAACNGGAASSGQSSGDDSNQEPVSGGDFIFALGGSLDGDVMDPHKTANAQNIRVIRSIYDSLVVENEDHSIEPWLAESWEISEDQKSYTFKLREDVTFHDGTPFNAEAVKFNFDRINDPETNAYISKNEIGPFESAEVIDEFTVTIHFSETFAPFLSNLSHTTLGIVSPTAVEEQGDRFVHNPVGTGPFVFSELIEGTEIHLENNKEYDWAPPTANHEGPAYLDTVVIKMVPEEATRIGVLESKQVHAADIIPPQNLAALEANDQFHIFEKELIQNNYNLFLNSNKEPWDKKEIREAFRLAIDMEAAVNTNYLGTFETAYSSISPGTLGYKDLKDTWSHDAEKAAEILEAEGWEVGADGIREKNGEKLKVEFIDTQGNREKRLDLITILQQQLKEVGFELDIISLPSGTYRERADAGDYDLFASSQFSGEPDVLRVIFSTRGPRGENTVSKVKDEELDDWLDQAVEETDPERRLELYGDIQEKIISDIYSIPTYVFLYNIGVGQEVNDITFDYTGFPQFYDTWLDQP</sequence>
<feature type="chain" id="PRO_5022175766" evidence="4">
    <location>
        <begin position="24"/>
        <end position="543"/>
    </location>
</feature>
<dbReference type="InterPro" id="IPR030678">
    <property type="entry name" value="Peptide/Ni-bd"/>
</dbReference>
<dbReference type="PANTHER" id="PTHR30290:SF9">
    <property type="entry name" value="OLIGOPEPTIDE-BINDING PROTEIN APPA"/>
    <property type="match status" value="1"/>
</dbReference>
<accession>A0A554A2D0</accession>
<dbReference type="CDD" id="cd08492">
    <property type="entry name" value="PBP2_NikA_DppA_OppA_like_15"/>
    <property type="match status" value="1"/>
</dbReference>
<dbReference type="Gene3D" id="3.40.190.10">
    <property type="entry name" value="Periplasmic binding protein-like II"/>
    <property type="match status" value="1"/>
</dbReference>
<feature type="signal peptide" evidence="4">
    <location>
        <begin position="1"/>
        <end position="23"/>
    </location>
</feature>
<dbReference type="PROSITE" id="PS51257">
    <property type="entry name" value="PROKAR_LIPOPROTEIN"/>
    <property type="match status" value="1"/>
</dbReference>
<dbReference type="GO" id="GO:0043190">
    <property type="term" value="C:ATP-binding cassette (ABC) transporter complex"/>
    <property type="evidence" value="ECO:0007669"/>
    <property type="project" value="InterPro"/>
</dbReference>
<evidence type="ECO:0000259" key="5">
    <source>
        <dbReference type="Pfam" id="PF00496"/>
    </source>
</evidence>
<dbReference type="SUPFAM" id="SSF53850">
    <property type="entry name" value="Periplasmic binding protein-like II"/>
    <property type="match status" value="1"/>
</dbReference>
<dbReference type="Pfam" id="PF00496">
    <property type="entry name" value="SBP_bac_5"/>
    <property type="match status" value="1"/>
</dbReference>
<comment type="caution">
    <text evidence="6">The sequence shown here is derived from an EMBL/GenBank/DDBJ whole genome shotgun (WGS) entry which is preliminary data.</text>
</comment>
<dbReference type="GO" id="GO:0015833">
    <property type="term" value="P:peptide transport"/>
    <property type="evidence" value="ECO:0007669"/>
    <property type="project" value="TreeGrafter"/>
</dbReference>